<feature type="compositionally biased region" description="Low complexity" evidence="1">
    <location>
        <begin position="80"/>
        <end position="90"/>
    </location>
</feature>
<evidence type="ECO:0000313" key="3">
    <source>
        <dbReference type="Proteomes" id="UP000465306"/>
    </source>
</evidence>
<comment type="caution">
    <text evidence="2">The sequence shown here is derived from an EMBL/GenBank/DDBJ whole genome shotgun (WGS) entry which is preliminary data.</text>
</comment>
<evidence type="ECO:0000313" key="2">
    <source>
        <dbReference type="EMBL" id="GFG68087.1"/>
    </source>
</evidence>
<sequence length="117" mass="12239">MARQVLALGGVRADELAEWLAVARHRAGEPVTAPDPDEATAAVESLPSEMLSADSDAAELADADAEQRADADAAAEAEAAELANLEAQADPQPPRKRQADGYDPLAGWSPGRSRRPL</sequence>
<name>A0ABQ1BWQ6_9MYCO</name>
<dbReference type="Proteomes" id="UP000465306">
    <property type="component" value="Unassembled WGS sequence"/>
</dbReference>
<organism evidence="2 3">
    <name type="scientific">Mycobacterium kubicae</name>
    <dbReference type="NCBI Taxonomy" id="120959"/>
    <lineage>
        <taxon>Bacteria</taxon>
        <taxon>Bacillati</taxon>
        <taxon>Actinomycetota</taxon>
        <taxon>Actinomycetes</taxon>
        <taxon>Mycobacteriales</taxon>
        <taxon>Mycobacteriaceae</taxon>
        <taxon>Mycobacterium</taxon>
        <taxon>Mycobacterium simiae complex</taxon>
    </lineage>
</organism>
<reference evidence="2 3" key="1">
    <citation type="journal article" date="2019" name="Emerg. Microbes Infect.">
        <title>Comprehensive subspecies identification of 175 nontuberculous mycobacteria species based on 7547 genomic profiles.</title>
        <authorList>
            <person name="Matsumoto Y."/>
            <person name="Kinjo T."/>
            <person name="Motooka D."/>
            <person name="Nabeya D."/>
            <person name="Jung N."/>
            <person name="Uechi K."/>
            <person name="Horii T."/>
            <person name="Iida T."/>
            <person name="Fujita J."/>
            <person name="Nakamura S."/>
        </authorList>
    </citation>
    <scope>NUCLEOTIDE SEQUENCE [LARGE SCALE GENOMIC DNA]</scope>
    <source>
        <strain evidence="2 3">JCM 13573</strain>
    </source>
</reference>
<proteinExistence type="predicted"/>
<protein>
    <recommendedName>
        <fullName evidence="4">Flagellar hook-length control protein</fullName>
    </recommendedName>
</protein>
<gene>
    <name evidence="2" type="ORF">MKUB_55770</name>
</gene>
<evidence type="ECO:0008006" key="4">
    <source>
        <dbReference type="Google" id="ProtNLM"/>
    </source>
</evidence>
<accession>A0ABQ1BWQ6</accession>
<feature type="region of interest" description="Disordered" evidence="1">
    <location>
        <begin position="49"/>
        <end position="117"/>
    </location>
</feature>
<dbReference type="EMBL" id="BLKU01000005">
    <property type="protein sequence ID" value="GFG68087.1"/>
    <property type="molecule type" value="Genomic_DNA"/>
</dbReference>
<evidence type="ECO:0000256" key="1">
    <source>
        <dbReference type="SAM" id="MobiDB-lite"/>
    </source>
</evidence>
<keyword evidence="3" id="KW-1185">Reference proteome</keyword>